<organism evidence="5 6">
    <name type="scientific">Pseudomonas tolaasii NCPPB 2192</name>
    <dbReference type="NCBI Taxonomy" id="564423"/>
    <lineage>
        <taxon>Bacteria</taxon>
        <taxon>Pseudomonadati</taxon>
        <taxon>Pseudomonadota</taxon>
        <taxon>Gammaproteobacteria</taxon>
        <taxon>Pseudomonadales</taxon>
        <taxon>Pseudomonadaceae</taxon>
        <taxon>Pseudomonas</taxon>
    </lineage>
</organism>
<dbReference type="InterPro" id="IPR020806">
    <property type="entry name" value="PKS_PP-bd"/>
</dbReference>
<dbReference type="InterPro" id="IPR025110">
    <property type="entry name" value="AMP-bd_C"/>
</dbReference>
<dbReference type="InterPro" id="IPR036736">
    <property type="entry name" value="ACP-like_sf"/>
</dbReference>
<sequence length="3672" mass="405147">MQQLIESVGALSPEKRKALAILLSQKGINLYGIAPIFRRAAGEPLRLSYAQERQWFLWQLEPDSAAYHIPTALRLRGQLDRSALQRSFDALVVRHETLRTGFVREQEQLLQVVHEPFSLPIAVKAVPADGAGAGLDAWLKAAIEQEISEVFDLMQGPLVRATLLQVAEDDHVLVLVQHHIVSDGASMQVMVEELIEVYAGCCRGEVSVPAALPIQYADYAQWQRSWMDAGERERQLAYWVEQLGGEQPVLELPLDHPRPAVQSYRGARLDVPVPAALGKALQALARREGATLYMLLLASFQTLLHRYSGQRDVRVGVPIANRNRAETERLIGFFVNTQVLHARIDSRSTFRDLLQQVKTVALGAQEHQDLPFEQLVEALAPARSLSRSPLFQVMFNHQTAARSSEQVLQLPGLSVESMAWDSRTAQFDLTMDTHESADGVHASLTYATDLFEPGRIERMAQHWLALLQGIVDAPDRAVGELALLSAAEQQMILQDWNSTSETYPLDASVQQLIETQVLKAPGAQALAFGDVSLSYSELNTRANQLAHQLIAHGVGPDVLVGIAVERSIEMVVGLLAILKAGGAYVPFDPEYPQERLQYMIEDSGIGLLLTQQALVSQLPVPQGLQTLVLDQLNNTGFSSENPNIPVTGENLAYVIYTSGSTGKPKGAGNRHSALTNRLCWMQQAYQLGASDTVLQKTPFSFDVSVWEFFWPLITGARLVVAAPGDHRDPARLVELINREQVSTLHFVPSMLQAFLQDTGVAQCTSLTRIVCSGEALPADAQQQVFAKLPQANLYNLYGPTEAAIDVTHWTCVEEGRDSVPIGRPIANLACYILDDNLEPAPVGVLGELYLGGEGLARGYHRRPSLTAERFAVSPFGHGERLYRTGDLARYRADGVIEYAGRIDHQVKLRGLRIELGEIEARLLEHEVVRETAVTVIDGKHLLAYVVLAETRDNWRETLSAYLQQSLPDYMVPNQWMLLEQLPLSPNGKLDRKALPKPDAAVQQAYVAPRSELEQRIASVWADVLRVEQVGVTDNFFELGGDSIISIQVVGRARQAGIHFTPKELFQYQTVQSLAAVARLGSAGEQIDQRSVTGVTPLLPFQQWFFESAVPDAHHWNQSVLLRPAHNVELAALEASLQALVLHHDALRLRFSEHNGQWQAEHAGDVSQAPLAVAAHVADDVELLALCEQAQRSLNLHQGPLLKGVLATLADGSQRVLLVIHHLVVDGVSWRVLFEDLQTAHTQVSLGLPVTLPAKTSAFKTWAERLQGYAGEAALHGQLPYWQAQLQGAASSLPCHTPDAPLRNRDARTVQTRLSVEATQRLLQQAPAAYRTQVNDLLLTALARVICAWTGQPSTLIQLEGHGREALFDEIDLTRTVGWFTTAFPVRLTPQDDLAGSIKQIKEQLRAIPDKGIGFGVLRYLGDASTQALLRDLPVPRITFNYLGQFDASFDDGQGALFAPATEDRGLEQSPLAPLGNWLTLDGQVYGGQLSIAWTFSEQMFDTPTLQRLADDYAEQLTALIEHCTHSAHVGVTPSDFPLARLSQAQLDQLPVNARSIEDIYPLSPMQQGMLFHSLLEQDAGDYINQMRLRVQGLDVERFCAAWQAALDAHSILRSGFVWEGDLPHALQIVQRDVHLPVELLDWQGHEDLSERLDQLADDERRRGFDLARAPLLRLRLVRTGAGEHELIYTHHHILMDGWSNSQLLGEVLQRYSGQAIESVGRYRDYIDWLQRQDAGAAQGYWQAQLATLQAPTHLAQSLAGAVQPMDVQGYEQQVHVVGAEQVRHLARFAREQKVTLNTMLQAAWLLVLQRYTGQPTVAFGATVAGRPTELAGALQQIGLFINTLPVIARPDPQLSVADWLQQVQDINLGLREYEHTPLFDIQRWAGQGGEALFDSLLVFENYPVSEALQRGAPDGLSFGAVASREQTNYALTLGCNLGEELELHYSFMCKHFSAAQVRRLHAQLEGLLDQLGRAPQTRLGDLSLLSPQDSAELYASNQPAPARDVRYVHERISAQAERRPQAPAVLFDDHVTNFAELHSQSNRLAQYLVAQGVRPEVRVGVALSRGPQMLVALLAVLKAGGAYVPLDASYPRERLAYLMDDSGIGLLLTDSRLRGQLPLPTGLLALELDTLDLADWPDSAPSVRVHDESLAYVIYTSGSTGQPKGVCVAHGPLAMHCEAIGQRYAMTEDDCELHFMSFAFDGAHERWLTALTHGSRLAVRDDSLWSPEQTYAAMHRYGVSVVAFPPAYLLQLAEHAELHGNPPPVRIYCFGGDAVPNDSFERVRDALKPEHIINGYGPTETVVTPLIWKADALARCGAAYAPIGSRIGNRSAWVLSADLDVLPHSVAGELFLGGEGLARGYLDRPGMTAERFVPDPFGVPGGRLYRSGDRVRRREDGIFDYQGRVDHQVKIRGFRVELGEVEARLLEQASVRDAAVVAHAGPGGQQLVGYVVPMQQDEALLPWCDALKAELKRSLPDYMVPTHLLALERMPLTPNGKLDRKALPKPDVSTLQQHYVAPVSALEQQVAAIWAEVLRLERVGLSDHFFELGGHSLLATQVISRVRHALGIALPLKALFEHSTLQAFVQCLGPVAGEARETAMAAVDRSQPLALSYAQERQWFLWQLDPQGSAYHIPTALRLRGPLDLSALHYSFDRLIERHESLRTHFTQVDGRVIQVVGAPVSLDIAVEDASGADDAFLRARIDAALAEPFDLRQGPLLRASLLRLSAQEHVLVLAQHHIVSDGWSMQVMVDELVELYAARVQSLPAELPALPIQYADYAQWQRDWMDAGERERQLAYWLANLGGEPSALELPLDRPRPAVQSHRGARLDIALPAALATSLQALARQQGVTLFMLLLASFQILLHRYSAQRDIRVGVPVANRHRSETERLIGFFVNTQVLKAELDPQTGFDQLLQQVKQQALAAQEHQDLPFEQLVEALAPARDLSRSPLFQVLFNHQTAARRDASARQVCGLSFEGVDWDTHTAQFDLALETYESAEQLHASLTYATDLFDAATVERMARHWRALLQGLVEQPRCRVGELPMLADQERLATLAQWNGQPATFAQTAVLHRLIEAQAAQVPDAVALVLGDQQLSYGELNRQANRVAHALIAEGVGPEVLVGIAVERSFDMLVGLLAILKAGGAYVPLDPAYPADRLHYMIEDSGLKLLLTQWPQPTPAGVRNLSIQGDHPAIEHNPQVDVGPDNLAYVIYTSGSTGKPKGTLLPHRNVLRLFDATRGEFNFGPQDCWTLFHSYAFDFSVWEIFGALLHGGRLVIVPQEVSRSPQAFFELLCAEHVTVLNQTPSAFKQLMQVACADEASRTTSLRYVVFGGEALEVNSLRPWFERFGDSTPQLVNMYGITETTVHVTYRPLSLADLNNGASSPLGAAIADLSWYVLDADLHPVPKGCIGELYVGRAGLARGYLNRADLTSTRFVADPFSRDGGRLYRTGDLARYCANGVIEYAGRIDHQVKIRGYRIELGEIEARLQGLPSVREAVVLATEGPGGTQLVGYLVASAPVDDEAAWRESLRASLKAHLPDYMVPAHLLLLAHMPLTANGKLDRKALPQPDARVLQQAFVAPQSELECKVAAIWADVLKLEQVGMTDHFFELGGHSLLVINIVSRIQLELGMTLVPQLLFQYPVLGDLVVQLQNSGEQVSASKLSLLEDLLDEMEGV</sequence>
<evidence type="ECO:0000256" key="1">
    <source>
        <dbReference type="ARBA" id="ARBA00001957"/>
    </source>
</evidence>
<dbReference type="PROSITE" id="PS50075">
    <property type="entry name" value="CARRIER"/>
    <property type="match status" value="3"/>
</dbReference>
<dbReference type="Gene3D" id="3.30.300.30">
    <property type="match status" value="3"/>
</dbReference>
<dbReference type="CDD" id="cd17649">
    <property type="entry name" value="A_NRPS_PvdJ-like"/>
    <property type="match status" value="1"/>
</dbReference>
<feature type="domain" description="Carrier" evidence="4">
    <location>
        <begin position="2517"/>
        <end position="2592"/>
    </location>
</feature>
<dbReference type="Proteomes" id="UP000232891">
    <property type="component" value="Unassembled WGS sequence"/>
</dbReference>
<dbReference type="Gene3D" id="2.30.38.10">
    <property type="entry name" value="Luciferase, Domain 3"/>
    <property type="match status" value="2"/>
</dbReference>
<dbReference type="EMBL" id="PHHD01000001">
    <property type="protein sequence ID" value="PKA77235.1"/>
    <property type="molecule type" value="Genomic_DNA"/>
</dbReference>
<dbReference type="Gene3D" id="3.40.50.12780">
    <property type="entry name" value="N-terminal domain of ligase-like"/>
    <property type="match status" value="1"/>
</dbReference>
<protein>
    <submittedName>
        <fullName evidence="5">Non-ribosomal peptide synthase protein (TIGR01720 family)/amino acid adenylation domain-containing protein</fullName>
    </submittedName>
</protein>
<dbReference type="SMART" id="SM00823">
    <property type="entry name" value="PKS_PP"/>
    <property type="match status" value="3"/>
</dbReference>
<dbReference type="PROSITE" id="PS00455">
    <property type="entry name" value="AMP_BINDING"/>
    <property type="match status" value="3"/>
</dbReference>
<dbReference type="PANTHER" id="PTHR45398:SF1">
    <property type="entry name" value="ENZYME, PUTATIVE (JCVI)-RELATED"/>
    <property type="match status" value="1"/>
</dbReference>
<dbReference type="Gene3D" id="3.30.559.10">
    <property type="entry name" value="Chloramphenicol acetyltransferase-like domain"/>
    <property type="match status" value="4"/>
</dbReference>
<dbReference type="CDD" id="cd17643">
    <property type="entry name" value="A_NRPS_Cytc1-like"/>
    <property type="match status" value="1"/>
</dbReference>
<evidence type="ECO:0000256" key="3">
    <source>
        <dbReference type="ARBA" id="ARBA00022553"/>
    </source>
</evidence>
<dbReference type="CDD" id="cd05930">
    <property type="entry name" value="A_NRPS"/>
    <property type="match status" value="1"/>
</dbReference>
<dbReference type="Gene3D" id="3.40.50.980">
    <property type="match status" value="4"/>
</dbReference>
<dbReference type="CDD" id="cd19531">
    <property type="entry name" value="LCL_NRPS-like"/>
    <property type="match status" value="2"/>
</dbReference>
<dbReference type="InterPro" id="IPR009081">
    <property type="entry name" value="PP-bd_ACP"/>
</dbReference>
<feature type="domain" description="Carrier" evidence="4">
    <location>
        <begin position="1007"/>
        <end position="1081"/>
    </location>
</feature>
<evidence type="ECO:0000313" key="5">
    <source>
        <dbReference type="EMBL" id="PKA77235.1"/>
    </source>
</evidence>
<dbReference type="CDD" id="cd19543">
    <property type="entry name" value="DCL_NRPS"/>
    <property type="match status" value="1"/>
</dbReference>
<dbReference type="NCBIfam" id="NF004282">
    <property type="entry name" value="PRK05691.1"/>
    <property type="match status" value="5"/>
</dbReference>
<evidence type="ECO:0000259" key="4">
    <source>
        <dbReference type="PROSITE" id="PS50075"/>
    </source>
</evidence>
<dbReference type="InterPro" id="IPR001242">
    <property type="entry name" value="Condensation_dom"/>
</dbReference>
<dbReference type="InterPro" id="IPR020845">
    <property type="entry name" value="AMP-binding_CS"/>
</dbReference>
<proteinExistence type="predicted"/>
<dbReference type="NCBIfam" id="NF003417">
    <property type="entry name" value="PRK04813.1"/>
    <property type="match status" value="3"/>
</dbReference>
<dbReference type="PROSITE" id="PS00012">
    <property type="entry name" value="PHOSPHOPANTETHEINE"/>
    <property type="match status" value="3"/>
</dbReference>
<comment type="cofactor">
    <cofactor evidence="1">
        <name>pantetheine 4'-phosphate</name>
        <dbReference type="ChEBI" id="CHEBI:47942"/>
    </cofactor>
</comment>
<gene>
    <name evidence="5" type="ORF">ATI14_4269</name>
</gene>
<dbReference type="Gene3D" id="3.30.559.30">
    <property type="entry name" value="Nonribosomal peptide synthetase, condensation domain"/>
    <property type="match status" value="4"/>
</dbReference>
<dbReference type="InterPro" id="IPR010071">
    <property type="entry name" value="AA_adenyl_dom"/>
</dbReference>
<dbReference type="Gene3D" id="1.10.1200.10">
    <property type="entry name" value="ACP-like"/>
    <property type="match status" value="3"/>
</dbReference>
<evidence type="ECO:0000313" key="6">
    <source>
        <dbReference type="Proteomes" id="UP000232891"/>
    </source>
</evidence>
<evidence type="ECO:0000256" key="2">
    <source>
        <dbReference type="ARBA" id="ARBA00022450"/>
    </source>
</evidence>
<dbReference type="SUPFAM" id="SSF47336">
    <property type="entry name" value="ACP-like"/>
    <property type="match status" value="3"/>
</dbReference>
<name>A0ABX4QKA2_PSETO</name>
<dbReference type="Pfam" id="PF00668">
    <property type="entry name" value="Condensation"/>
    <property type="match status" value="4"/>
</dbReference>
<dbReference type="NCBIfam" id="TIGR01733">
    <property type="entry name" value="AA-adenyl-dom"/>
    <property type="match status" value="3"/>
</dbReference>
<dbReference type="InterPro" id="IPR042099">
    <property type="entry name" value="ANL_N_sf"/>
</dbReference>
<comment type="caution">
    <text evidence="5">The sequence shown here is derived from an EMBL/GenBank/DDBJ whole genome shotgun (WGS) entry which is preliminary data.</text>
</comment>
<dbReference type="Pfam" id="PF13193">
    <property type="entry name" value="AMP-binding_C"/>
    <property type="match status" value="3"/>
</dbReference>
<keyword evidence="2" id="KW-0596">Phosphopantetheine</keyword>
<dbReference type="InterPro" id="IPR045851">
    <property type="entry name" value="AMP-bd_C_sf"/>
</dbReference>
<dbReference type="CDD" id="cd19534">
    <property type="entry name" value="E_NRPS"/>
    <property type="match status" value="1"/>
</dbReference>
<dbReference type="InterPro" id="IPR006162">
    <property type="entry name" value="Ppantetheine_attach_site"/>
</dbReference>
<keyword evidence="6" id="KW-1185">Reference proteome</keyword>
<dbReference type="NCBIfam" id="TIGR01720">
    <property type="entry name" value="NRPS-para261"/>
    <property type="match status" value="1"/>
</dbReference>
<dbReference type="InterPro" id="IPR000873">
    <property type="entry name" value="AMP-dep_synth/lig_dom"/>
</dbReference>
<dbReference type="InterPro" id="IPR023213">
    <property type="entry name" value="CAT-like_dom_sf"/>
</dbReference>
<accession>A0ABX4QKA2</accession>
<reference evidence="5 6" key="1">
    <citation type="submission" date="2017-11" db="EMBL/GenBank/DDBJ databases">
        <title>Genome sequencing of a diverse group of Pseudomonas species.</title>
        <authorList>
            <person name="Loper J."/>
        </authorList>
    </citation>
    <scope>NUCLEOTIDE SEQUENCE [LARGE SCALE GENOMIC DNA]</scope>
    <source>
        <strain evidence="5 6">NCPPB 2192</strain>
    </source>
</reference>
<dbReference type="InterPro" id="IPR010060">
    <property type="entry name" value="NRPS_synth"/>
</dbReference>
<keyword evidence="3" id="KW-0597">Phosphoprotein</keyword>
<feature type="domain" description="Carrier" evidence="4">
    <location>
        <begin position="3576"/>
        <end position="3651"/>
    </location>
</feature>
<dbReference type="SUPFAM" id="SSF56801">
    <property type="entry name" value="Acetyl-CoA synthetase-like"/>
    <property type="match status" value="3"/>
</dbReference>
<dbReference type="PANTHER" id="PTHR45398">
    <property type="match status" value="1"/>
</dbReference>
<dbReference type="SUPFAM" id="SSF52777">
    <property type="entry name" value="CoA-dependent acyltransferases"/>
    <property type="match status" value="8"/>
</dbReference>
<dbReference type="Pfam" id="PF00550">
    <property type="entry name" value="PP-binding"/>
    <property type="match status" value="3"/>
</dbReference>
<dbReference type="Pfam" id="PF00501">
    <property type="entry name" value="AMP-binding"/>
    <property type="match status" value="3"/>
</dbReference>